<dbReference type="RefSeq" id="WP_227891056.1">
    <property type="nucleotide sequence ID" value="NZ_JAJFZQ010000005.1"/>
</dbReference>
<name>A0ABS8GI86_9MICC</name>
<reference evidence="2" key="1">
    <citation type="submission" date="2021-10" db="EMBL/GenBank/DDBJ databases">
        <title>Novel species in genus Arthrobacter.</title>
        <authorList>
            <person name="Liu Y."/>
        </authorList>
    </citation>
    <scope>NUCLEOTIDE SEQUENCE</scope>
    <source>
        <strain evidence="2">Zg-Y786</strain>
    </source>
</reference>
<sequence length="173" mass="18338">MLDESREQSSTDHGLRVLVRIDTQLRLACLEVRGCLTASTYATLANILTHTGALGAAVRVNLTRAEHVESGALARLYDGADAAVRAGIGFLPADGTRPAAGRTFEKPVEIIVPPALPVCRLGPETPAPSFQPPGPALTNEEALEMAFLRRDPRALVEPANGRPQPTRPGSLTT</sequence>
<evidence type="ECO:0000256" key="1">
    <source>
        <dbReference type="SAM" id="MobiDB-lite"/>
    </source>
</evidence>
<feature type="region of interest" description="Disordered" evidence="1">
    <location>
        <begin position="150"/>
        <end position="173"/>
    </location>
</feature>
<comment type="caution">
    <text evidence="2">The sequence shown here is derived from an EMBL/GenBank/DDBJ whole genome shotgun (WGS) entry which is preliminary data.</text>
</comment>
<dbReference type="Proteomes" id="UP001139168">
    <property type="component" value="Unassembled WGS sequence"/>
</dbReference>
<keyword evidence="3" id="KW-1185">Reference proteome</keyword>
<gene>
    <name evidence="2" type="ORF">LJ752_09435</name>
</gene>
<accession>A0ABS8GI86</accession>
<proteinExistence type="predicted"/>
<evidence type="ECO:0000313" key="3">
    <source>
        <dbReference type="Proteomes" id="UP001139168"/>
    </source>
</evidence>
<evidence type="ECO:0000313" key="2">
    <source>
        <dbReference type="EMBL" id="MCC3266265.1"/>
    </source>
</evidence>
<organism evidence="2 3">
    <name type="scientific">Arthrobacter gengyunqii</name>
    <dbReference type="NCBI Taxonomy" id="2886940"/>
    <lineage>
        <taxon>Bacteria</taxon>
        <taxon>Bacillati</taxon>
        <taxon>Actinomycetota</taxon>
        <taxon>Actinomycetes</taxon>
        <taxon>Micrococcales</taxon>
        <taxon>Micrococcaceae</taxon>
        <taxon>Arthrobacter</taxon>
    </lineage>
</organism>
<dbReference type="EMBL" id="JAJFZQ010000005">
    <property type="protein sequence ID" value="MCC3266265.1"/>
    <property type="molecule type" value="Genomic_DNA"/>
</dbReference>
<protein>
    <submittedName>
        <fullName evidence="2">Uncharacterized protein</fullName>
    </submittedName>
</protein>